<name>A0A6L8Q5Z0_9ACTN</name>
<dbReference type="Pfam" id="PF12873">
    <property type="entry name" value="DUF3825"/>
    <property type="match status" value="1"/>
</dbReference>
<protein>
    <submittedName>
        <fullName evidence="2">DUF3825 domain-containing protein</fullName>
    </submittedName>
</protein>
<proteinExistence type="predicted"/>
<comment type="caution">
    <text evidence="2">The sequence shown here is derived from an EMBL/GenBank/DDBJ whole genome shotgun (WGS) entry which is preliminary data.</text>
</comment>
<evidence type="ECO:0000313" key="3">
    <source>
        <dbReference type="Proteomes" id="UP000472380"/>
    </source>
</evidence>
<dbReference type="EMBL" id="VJNE01000009">
    <property type="protein sequence ID" value="MZG28111.1"/>
    <property type="molecule type" value="Genomic_DNA"/>
</dbReference>
<accession>A0A6L8Q5Z0</accession>
<sequence>MRYTAEIRQATAKDPAMDLDYESPNITRMTLESDSCLIEHTALTEKYQNAVVPDNIYEELEGMLIDFVHIPFRTKFKLQKLYESPDNYLEMICSDWTKSLEYGAIRILQQDGSIRFPTRIALANGEALEVGLARNQDNGSLPWFMSYVPDVDSLTLLRDCSRSSIEKCTPADRSKESLPPALEERVIGMKQTEDYLEGIVPSEILDESIDTSARFSDFVWISQRWQEELVQNANKEIDPVALLDRDWEIAVRNRALRYYEGKILFPVSIIRADGETLIEVAIAQDSRRLQPNAESWLPWYVKFVDSFPKQRQAAGRALFDWAYIGNMNSLLSKLASAVLHETWTFKNEDDDAHQYSILKSYLLYTFYRLKTEGKILEDREKGIAAFNTGLVDSTYEPVYACFSPSTIDAPWRFEAFCRAGTKQWGKLLVRAFNPLPQRAEYFHRKEDLLFDPSKPLQRDVDHILLDNMERLPKEFLEEELRNSSEALDCIEKTFESEDESAQQAAYDRLREIVQADPRLKRRLINRLDDAIEVAQKRVEWNFKTAVPAFYPTKNTMSLLLPLDLTDNERPDVALVVELVESSGLYRPDDSNDGDGV</sequence>
<feature type="domain" description="DUF3825" evidence="1">
    <location>
        <begin position="334"/>
        <end position="586"/>
    </location>
</feature>
<evidence type="ECO:0000313" key="2">
    <source>
        <dbReference type="EMBL" id="MZG28111.1"/>
    </source>
</evidence>
<dbReference type="AlphaFoldDB" id="A0A6L8Q5Z0"/>
<dbReference type="Proteomes" id="UP000472380">
    <property type="component" value="Unassembled WGS sequence"/>
</dbReference>
<organism evidence="2 3">
    <name type="scientific">Adlercreutzia equolifaciens</name>
    <dbReference type="NCBI Taxonomy" id="446660"/>
    <lineage>
        <taxon>Bacteria</taxon>
        <taxon>Bacillati</taxon>
        <taxon>Actinomycetota</taxon>
        <taxon>Coriobacteriia</taxon>
        <taxon>Eggerthellales</taxon>
        <taxon>Eggerthellaceae</taxon>
        <taxon>Adlercreutzia</taxon>
    </lineage>
</organism>
<reference evidence="2 3" key="1">
    <citation type="submission" date="2019-07" db="EMBL/GenBank/DDBJ databases">
        <title>Draft genome sequence of Adlercreutzia equolifaciens IPLA 37004, a human intestinal strain that does not produces equol from daidzein.</title>
        <authorList>
            <person name="Vazquez L."/>
            <person name="Florez A.B."/>
            <person name="Mayo B."/>
        </authorList>
    </citation>
    <scope>NUCLEOTIDE SEQUENCE [LARGE SCALE GENOMIC DNA]</scope>
    <source>
        <strain evidence="2 3">IPLA 37004</strain>
    </source>
</reference>
<evidence type="ECO:0000259" key="1">
    <source>
        <dbReference type="Pfam" id="PF12873"/>
    </source>
</evidence>
<gene>
    <name evidence="2" type="ORF">FM068_05845</name>
</gene>
<dbReference type="InterPro" id="IPR024437">
    <property type="entry name" value="DUF3825"/>
</dbReference>